<evidence type="ECO:0000313" key="3">
    <source>
        <dbReference type="EMBL" id="CAG4902952.1"/>
    </source>
</evidence>
<dbReference type="InterPro" id="IPR050194">
    <property type="entry name" value="Glycosyltransferase_grp1"/>
</dbReference>
<dbReference type="PANTHER" id="PTHR45947:SF3">
    <property type="entry name" value="SULFOQUINOVOSYL TRANSFERASE SQD2"/>
    <property type="match status" value="1"/>
</dbReference>
<protein>
    <submittedName>
        <fullName evidence="3">D-inositol-3-phosphate glycosyltransferase</fullName>
        <ecNumber evidence="3">2.4.1.250</ecNumber>
    </submittedName>
</protein>
<proteinExistence type="predicted"/>
<dbReference type="CDD" id="cd03801">
    <property type="entry name" value="GT4_PimA-like"/>
    <property type="match status" value="1"/>
</dbReference>
<evidence type="ECO:0000259" key="1">
    <source>
        <dbReference type="Pfam" id="PF00534"/>
    </source>
</evidence>
<name>A0A9N8RXN6_9BURK</name>
<feature type="domain" description="Glycosyl transferase family 1" evidence="1">
    <location>
        <begin position="190"/>
        <end position="362"/>
    </location>
</feature>
<dbReference type="GO" id="GO:0102710">
    <property type="term" value="F:D-inositol-3-phosphate glycosyltransferase activity"/>
    <property type="evidence" value="ECO:0007669"/>
    <property type="project" value="UniProtKB-EC"/>
</dbReference>
<dbReference type="AlphaFoldDB" id="A0A9N8RXN6"/>
<evidence type="ECO:0000313" key="4">
    <source>
        <dbReference type="Proteomes" id="UP000789704"/>
    </source>
</evidence>
<dbReference type="Pfam" id="PF00534">
    <property type="entry name" value="Glycos_transf_1"/>
    <property type="match status" value="1"/>
</dbReference>
<feature type="domain" description="Glycosyltransferase subfamily 4-like N-terminal" evidence="2">
    <location>
        <begin position="19"/>
        <end position="183"/>
    </location>
</feature>
<dbReference type="InterPro" id="IPR001296">
    <property type="entry name" value="Glyco_trans_1"/>
</dbReference>
<keyword evidence="3" id="KW-0328">Glycosyltransferase</keyword>
<reference evidence="3" key="1">
    <citation type="submission" date="2021-04" db="EMBL/GenBank/DDBJ databases">
        <authorList>
            <person name="Vanwijnsberghe S."/>
        </authorList>
    </citation>
    <scope>NUCLEOTIDE SEQUENCE</scope>
    <source>
        <strain evidence="3">LMG 31841</strain>
    </source>
</reference>
<dbReference type="Gene3D" id="3.40.50.2000">
    <property type="entry name" value="Glycogen Phosphorylase B"/>
    <property type="match status" value="2"/>
</dbReference>
<dbReference type="Proteomes" id="UP000789704">
    <property type="component" value="Unassembled WGS sequence"/>
</dbReference>
<keyword evidence="3" id="KW-0808">Transferase</keyword>
<accession>A0A9N8RXN6</accession>
<evidence type="ECO:0000259" key="2">
    <source>
        <dbReference type="Pfam" id="PF13439"/>
    </source>
</evidence>
<gene>
    <name evidence="3" type="primary">mshA_9</name>
    <name evidence="3" type="ORF">LMG31841_03167</name>
</gene>
<sequence>MSESINSLQIGMHWFGERPGGLDRVFKALIESLPAQGVNVRGMVAGSTRVFDESGGQVHAFADAEDPLSTRMWQARRHSRQLKRALRPDVVASHFALYTVPTVGVFARIPRVVHFHGPWADESRVEGRSSVSRIARHALEKSVYRNASRHIVLSRAFGDLLRNRYGVPEERIRIVPGCVDVERFNVTQTRTEVREVLGLPTDRPLIFCIRRLVSRMGLEELVDAMFIVRQTVPDALLVIAGTGPLEAALRTTIAARRLENHVRLAGFVADETLPFWYRSADVTVVPTLSLEGFGLTTIESLASGTPVLVTPVGGLPEAVAPLSPELVLPSVGYQAIAAGISDALRGKRVLPDEAACREYARARFDNAVVAAQVARVYREAVGER</sequence>
<dbReference type="PANTHER" id="PTHR45947">
    <property type="entry name" value="SULFOQUINOVOSYL TRANSFERASE SQD2"/>
    <property type="match status" value="1"/>
</dbReference>
<comment type="caution">
    <text evidence="3">The sequence shown here is derived from an EMBL/GenBank/DDBJ whole genome shotgun (WGS) entry which is preliminary data.</text>
</comment>
<dbReference type="InterPro" id="IPR028098">
    <property type="entry name" value="Glyco_trans_4-like_N"/>
</dbReference>
<dbReference type="Pfam" id="PF13439">
    <property type="entry name" value="Glyco_transf_4"/>
    <property type="match status" value="1"/>
</dbReference>
<keyword evidence="4" id="KW-1185">Reference proteome</keyword>
<dbReference type="SUPFAM" id="SSF53756">
    <property type="entry name" value="UDP-Glycosyltransferase/glycogen phosphorylase"/>
    <property type="match status" value="1"/>
</dbReference>
<dbReference type="EMBL" id="CAJQZC010000005">
    <property type="protein sequence ID" value="CAG4902952.1"/>
    <property type="molecule type" value="Genomic_DNA"/>
</dbReference>
<organism evidence="3 4">
    <name type="scientific">Paraburkholderia saeva</name>
    <dbReference type="NCBI Taxonomy" id="2777537"/>
    <lineage>
        <taxon>Bacteria</taxon>
        <taxon>Pseudomonadati</taxon>
        <taxon>Pseudomonadota</taxon>
        <taxon>Betaproteobacteria</taxon>
        <taxon>Burkholderiales</taxon>
        <taxon>Burkholderiaceae</taxon>
        <taxon>Paraburkholderia</taxon>
    </lineage>
</organism>
<dbReference type="RefSeq" id="WP_228878323.1">
    <property type="nucleotide sequence ID" value="NZ_CAJQYZ010000005.1"/>
</dbReference>
<dbReference type="EC" id="2.4.1.250" evidence="3"/>